<dbReference type="AlphaFoldDB" id="K0B456"/>
<keyword evidence="1" id="KW-1133">Transmembrane helix</keyword>
<evidence type="ECO:0000313" key="2">
    <source>
        <dbReference type="EMBL" id="AFS79341.1"/>
    </source>
</evidence>
<feature type="transmembrane region" description="Helical" evidence="1">
    <location>
        <begin position="39"/>
        <end position="58"/>
    </location>
</feature>
<reference evidence="2 3" key="1">
    <citation type="journal article" date="2012" name="PLoS ONE">
        <title>The purine-utilizing bacterium Clostridium acidurici 9a: a genome-guided metabolic reconsideration.</title>
        <authorList>
            <person name="Hartwich K."/>
            <person name="Poehlein A."/>
            <person name="Daniel R."/>
        </authorList>
    </citation>
    <scope>NUCLEOTIDE SEQUENCE [LARGE SCALE GENOMIC DNA]</scope>
    <source>
        <strain evidence="3">ATCC 7906 / DSM 604 / BCRC 14475 / CIP 104303 / KCTC 5404 / NCIMB 10678 / 9a</strain>
    </source>
</reference>
<keyword evidence="3" id="KW-1185">Reference proteome</keyword>
<proteinExistence type="predicted"/>
<dbReference type="KEGG" id="cad:Curi_c23390"/>
<dbReference type="Proteomes" id="UP000006094">
    <property type="component" value="Chromosome"/>
</dbReference>
<feature type="transmembrane region" description="Helical" evidence="1">
    <location>
        <begin position="12"/>
        <end position="33"/>
    </location>
</feature>
<accession>K0B456</accession>
<evidence type="ECO:0000313" key="3">
    <source>
        <dbReference type="Proteomes" id="UP000006094"/>
    </source>
</evidence>
<gene>
    <name evidence="2" type="ordered locus">Curi_c23390</name>
</gene>
<sequence length="93" mass="10427">MSKKAQNIFKYISSTSLLLGVVVWIWYIISNIILGKMSYGEIIMTVPIGILGVMSGIISQNEKLIIFNFIQASSLIVVLLIIYFYGAIRLIII</sequence>
<keyword evidence="1" id="KW-0472">Membrane</keyword>
<dbReference type="RefSeq" id="WP_014968475.1">
    <property type="nucleotide sequence ID" value="NC_018664.1"/>
</dbReference>
<name>K0B456_GOTA9</name>
<dbReference type="STRING" id="1128398.Curi_c23390"/>
<protein>
    <submittedName>
        <fullName evidence="2">Uncharacterized protein</fullName>
    </submittedName>
</protein>
<feature type="transmembrane region" description="Helical" evidence="1">
    <location>
        <begin position="65"/>
        <end position="88"/>
    </location>
</feature>
<keyword evidence="1" id="KW-0812">Transmembrane</keyword>
<dbReference type="HOGENOM" id="CLU_2394490_0_0_9"/>
<evidence type="ECO:0000256" key="1">
    <source>
        <dbReference type="SAM" id="Phobius"/>
    </source>
</evidence>
<dbReference type="EMBL" id="CP003326">
    <property type="protein sequence ID" value="AFS79341.1"/>
    <property type="molecule type" value="Genomic_DNA"/>
</dbReference>
<organism evidence="2 3">
    <name type="scientific">Gottschalkia acidurici (strain ATCC 7906 / DSM 604 / BCRC 14475 / CIP 104303 / KCTC 5404 / NCIMB 10678 / 9a)</name>
    <name type="common">Clostridium acidurici</name>
    <dbReference type="NCBI Taxonomy" id="1128398"/>
    <lineage>
        <taxon>Bacteria</taxon>
        <taxon>Bacillati</taxon>
        <taxon>Bacillota</taxon>
        <taxon>Tissierellia</taxon>
        <taxon>Tissierellales</taxon>
        <taxon>Gottschalkiaceae</taxon>
        <taxon>Gottschalkia</taxon>
    </lineage>
</organism>